<dbReference type="RefSeq" id="WP_290290539.1">
    <property type="nucleotide sequence ID" value="NZ_CP047211.1"/>
</dbReference>
<dbReference type="EC" id="1.-.-.-" evidence="3"/>
<evidence type="ECO:0000256" key="1">
    <source>
        <dbReference type="ARBA" id="ARBA00007789"/>
    </source>
</evidence>
<evidence type="ECO:0000259" key="2">
    <source>
        <dbReference type="Pfam" id="PF00296"/>
    </source>
</evidence>
<reference evidence="4" key="1">
    <citation type="journal article" date="2019" name="Int. J. Syst. Evol. Microbiol.">
        <title>The Global Catalogue of Microorganisms (GCM) 10K type strain sequencing project: providing services to taxonomists for standard genome sequencing and annotation.</title>
        <authorList>
            <consortium name="The Broad Institute Genomics Platform"/>
            <consortium name="The Broad Institute Genome Sequencing Center for Infectious Disease"/>
            <person name="Wu L."/>
            <person name="Ma J."/>
        </authorList>
    </citation>
    <scope>NUCLEOTIDE SEQUENCE [LARGE SCALE GENOMIC DNA]</scope>
    <source>
        <strain evidence="4">CCUG 53252</strain>
    </source>
</reference>
<evidence type="ECO:0000313" key="3">
    <source>
        <dbReference type="EMBL" id="MFC3850678.1"/>
    </source>
</evidence>
<protein>
    <submittedName>
        <fullName evidence="3">LLM class flavin-dependent oxidoreductase</fullName>
        <ecNumber evidence="3">1.-.-.-</ecNumber>
    </submittedName>
</protein>
<sequence>MSETRVPLSVLDLVPVSAGSNAAEAIAASVEAARAAEAAGYRRFWIAEHHNTLNIASSATAVLMGHIAGATSTIRVGSGGIMLPNHAPLRVAEDIGTLATIYPGRIDLGLGRAPGTDPATARELRRGASDVADFASDIRDLIRYLGPVRPEATIVAHPGQATNVPMYVLGSTTAGASVAAALGMPFAVASHFAPHQLAESLEVYRSAFDAGAPTATIAEPRVMVAANVLVADTADRARREFSVVQRMFLSLGRGSARKPLPEPVDHPEAGATMIEWQRVQAMLRCSFVGTAADVVAGLEGFAAETGADEIITVTYSHDPRVRIRSIHKLGLAWFTQSPKKGARQPS</sequence>
<dbReference type="Pfam" id="PF00296">
    <property type="entry name" value="Bac_luciferase"/>
    <property type="match status" value="1"/>
</dbReference>
<name>A0ABV7ZSD2_9CORY</name>
<dbReference type="NCBIfam" id="TIGR03558">
    <property type="entry name" value="oxido_grp_1"/>
    <property type="match status" value="1"/>
</dbReference>
<accession>A0ABV7ZSD2</accession>
<dbReference type="GO" id="GO:0016491">
    <property type="term" value="F:oxidoreductase activity"/>
    <property type="evidence" value="ECO:0007669"/>
    <property type="project" value="UniProtKB-KW"/>
</dbReference>
<organism evidence="3 4">
    <name type="scientific">Corynebacterium hansenii</name>
    <dbReference type="NCBI Taxonomy" id="394964"/>
    <lineage>
        <taxon>Bacteria</taxon>
        <taxon>Bacillati</taxon>
        <taxon>Actinomycetota</taxon>
        <taxon>Actinomycetes</taxon>
        <taxon>Mycobacteriales</taxon>
        <taxon>Corynebacteriaceae</taxon>
        <taxon>Corynebacterium</taxon>
    </lineage>
</organism>
<feature type="domain" description="Luciferase-like" evidence="2">
    <location>
        <begin position="9"/>
        <end position="308"/>
    </location>
</feature>
<dbReference type="PANTHER" id="PTHR30137">
    <property type="entry name" value="LUCIFERASE-LIKE MONOOXYGENASE"/>
    <property type="match status" value="1"/>
</dbReference>
<evidence type="ECO:0000313" key="4">
    <source>
        <dbReference type="Proteomes" id="UP001595751"/>
    </source>
</evidence>
<keyword evidence="3" id="KW-0560">Oxidoreductase</keyword>
<proteinExistence type="predicted"/>
<dbReference type="InterPro" id="IPR019949">
    <property type="entry name" value="CmoO-like"/>
</dbReference>
<dbReference type="PANTHER" id="PTHR30137:SF6">
    <property type="entry name" value="LUCIFERASE-LIKE MONOOXYGENASE"/>
    <property type="match status" value="1"/>
</dbReference>
<comment type="caution">
    <text evidence="3">The sequence shown here is derived from an EMBL/GenBank/DDBJ whole genome shotgun (WGS) entry which is preliminary data.</text>
</comment>
<dbReference type="InterPro" id="IPR050766">
    <property type="entry name" value="Bact_Lucif_Oxidored"/>
</dbReference>
<dbReference type="InterPro" id="IPR011251">
    <property type="entry name" value="Luciferase-like_dom"/>
</dbReference>
<comment type="similarity">
    <text evidence="1">To bacterial alkanal monooxygenase alpha and beta chains.</text>
</comment>
<gene>
    <name evidence="3" type="ORF">ACFORJ_10940</name>
</gene>
<dbReference type="EMBL" id="JBHRZN010000003">
    <property type="protein sequence ID" value="MFC3850678.1"/>
    <property type="molecule type" value="Genomic_DNA"/>
</dbReference>
<keyword evidence="4" id="KW-1185">Reference proteome</keyword>
<dbReference type="SUPFAM" id="SSF51679">
    <property type="entry name" value="Bacterial luciferase-like"/>
    <property type="match status" value="1"/>
</dbReference>
<dbReference type="Proteomes" id="UP001595751">
    <property type="component" value="Unassembled WGS sequence"/>
</dbReference>
<dbReference type="Gene3D" id="3.20.20.30">
    <property type="entry name" value="Luciferase-like domain"/>
    <property type="match status" value="1"/>
</dbReference>
<dbReference type="InterPro" id="IPR036661">
    <property type="entry name" value="Luciferase-like_sf"/>
</dbReference>